<name>A0A7W6BLZ9_9HYPH</name>
<comment type="caution">
    <text evidence="1">The sequence shown here is derived from an EMBL/GenBank/DDBJ whole genome shotgun (WGS) entry which is preliminary data.</text>
</comment>
<evidence type="ECO:0000313" key="1">
    <source>
        <dbReference type="EMBL" id="MBB3934326.1"/>
    </source>
</evidence>
<accession>A0A7W6BLZ9</accession>
<dbReference type="OrthoDB" id="9811214at2"/>
<evidence type="ECO:0008006" key="3">
    <source>
        <dbReference type="Google" id="ProtNLM"/>
    </source>
</evidence>
<organism evidence="1 2">
    <name type="scientific">Aureimonas phyllosphaerae</name>
    <dbReference type="NCBI Taxonomy" id="1166078"/>
    <lineage>
        <taxon>Bacteria</taxon>
        <taxon>Pseudomonadati</taxon>
        <taxon>Pseudomonadota</taxon>
        <taxon>Alphaproteobacteria</taxon>
        <taxon>Hyphomicrobiales</taxon>
        <taxon>Aurantimonadaceae</taxon>
        <taxon>Aureimonas</taxon>
    </lineage>
</organism>
<keyword evidence="2" id="KW-1185">Reference proteome</keyword>
<proteinExistence type="predicted"/>
<protein>
    <recommendedName>
        <fullName evidence="3">Glycosyl transferase family 2</fullName>
    </recommendedName>
</protein>
<gene>
    <name evidence="1" type="ORF">GGR05_000437</name>
</gene>
<reference evidence="1 2" key="1">
    <citation type="submission" date="2020-08" db="EMBL/GenBank/DDBJ databases">
        <title>Genomic Encyclopedia of Type Strains, Phase IV (KMG-IV): sequencing the most valuable type-strain genomes for metagenomic binning, comparative biology and taxonomic classification.</title>
        <authorList>
            <person name="Goeker M."/>
        </authorList>
    </citation>
    <scope>NUCLEOTIDE SEQUENCE [LARGE SCALE GENOMIC DNA]</scope>
    <source>
        <strain evidence="1 2">DSM 25024</strain>
    </source>
</reference>
<dbReference type="AlphaFoldDB" id="A0A7W6BLZ9"/>
<dbReference type="RefSeq" id="WP_090958539.1">
    <property type="nucleotide sequence ID" value="NZ_FOOA01000001.1"/>
</dbReference>
<sequence>MLTVLIHGADDAPAFAQTLSPLVSGAVEGILRDVVVLDAMGDDVRRVADHAGCRLASADEVLASPAALKGEWVLILRSGERLPENWIDRVVRYAGGRSAVAAARLPEPEPGIFDRLFGRSRGGVLASRAALMAAAPASGGRIDRLVRALKPRRMRRGA</sequence>
<evidence type="ECO:0000313" key="2">
    <source>
        <dbReference type="Proteomes" id="UP000531216"/>
    </source>
</evidence>
<dbReference type="EMBL" id="JACIDO010000001">
    <property type="protein sequence ID" value="MBB3934326.1"/>
    <property type="molecule type" value="Genomic_DNA"/>
</dbReference>
<dbReference type="Proteomes" id="UP000531216">
    <property type="component" value="Unassembled WGS sequence"/>
</dbReference>